<dbReference type="PANTHER" id="PTHR48160">
    <property type="entry name" value="LARGE RIBOSOMAL SUBUNIT PROTEIN EL43"/>
    <property type="match status" value="1"/>
</dbReference>
<keyword evidence="2" id="KW-0689">Ribosomal protein</keyword>
<dbReference type="AlphaFoldDB" id="A0AAW0INE9"/>
<accession>A0AAW0INE9</accession>
<dbReference type="GO" id="GO:0022625">
    <property type="term" value="C:cytosolic large ribosomal subunit"/>
    <property type="evidence" value="ECO:0007669"/>
    <property type="project" value="UniProtKB-ARBA"/>
</dbReference>
<protein>
    <submittedName>
        <fullName evidence="4">Uncharacterized protein</fullName>
    </submittedName>
</protein>
<dbReference type="InterPro" id="IPR011332">
    <property type="entry name" value="Ribosomal_zn-bd"/>
</dbReference>
<dbReference type="InterPro" id="IPR002674">
    <property type="entry name" value="Ribosomal_eL43"/>
</dbReference>
<gene>
    <name evidence="4" type="ORF">U0070_014172</name>
</gene>
<evidence type="ECO:0000256" key="3">
    <source>
        <dbReference type="ARBA" id="ARBA00023274"/>
    </source>
</evidence>
<evidence type="ECO:0000256" key="2">
    <source>
        <dbReference type="ARBA" id="ARBA00022980"/>
    </source>
</evidence>
<dbReference type="PANTHER" id="PTHR48160:SF1">
    <property type="entry name" value="LARGE RIBOSOMAL SUBUNIT PROTEIN EL43"/>
    <property type="match status" value="1"/>
</dbReference>
<comment type="similarity">
    <text evidence="1">Belongs to the eukaryotic ribosomal protein eL43 family.</text>
</comment>
<proteinExistence type="inferred from homology"/>
<reference evidence="4 5" key="1">
    <citation type="journal article" date="2023" name="bioRxiv">
        <title>Conserved and derived expression patterns and positive selection on dental genes reveal complex evolutionary context of ever-growing rodent molars.</title>
        <authorList>
            <person name="Calamari Z.T."/>
            <person name="Song A."/>
            <person name="Cohen E."/>
            <person name="Akter M."/>
            <person name="Roy R.D."/>
            <person name="Hallikas O."/>
            <person name="Christensen M.M."/>
            <person name="Li P."/>
            <person name="Marangoni P."/>
            <person name="Jernvall J."/>
            <person name="Klein O.D."/>
        </authorList>
    </citation>
    <scope>NUCLEOTIDE SEQUENCE [LARGE SCALE GENOMIC DNA]</scope>
    <source>
        <strain evidence="4">V071</strain>
    </source>
</reference>
<dbReference type="GO" id="GO:0006412">
    <property type="term" value="P:translation"/>
    <property type="evidence" value="ECO:0007669"/>
    <property type="project" value="InterPro"/>
</dbReference>
<dbReference type="Proteomes" id="UP001488838">
    <property type="component" value="Unassembled WGS sequence"/>
</dbReference>
<dbReference type="Gene3D" id="2.20.25.30">
    <property type="match status" value="1"/>
</dbReference>
<dbReference type="GO" id="GO:0003735">
    <property type="term" value="F:structural constituent of ribosome"/>
    <property type="evidence" value="ECO:0007669"/>
    <property type="project" value="InterPro"/>
</dbReference>
<evidence type="ECO:0000256" key="1">
    <source>
        <dbReference type="ARBA" id="ARBA00008672"/>
    </source>
</evidence>
<name>A0AAW0INE9_MYOGA</name>
<dbReference type="EMBL" id="JBBHLL010000107">
    <property type="protein sequence ID" value="KAK7815959.1"/>
    <property type="molecule type" value="Genomic_DNA"/>
</dbReference>
<dbReference type="Pfam" id="PF01780">
    <property type="entry name" value="Ribosomal_L37ae"/>
    <property type="match status" value="1"/>
</dbReference>
<sequence>MTKNGEENWDQSARQVHLLLLWQDQMKNQDISIWHRGSCRKTVVGGAWTYNTISAVTVQSATRRLKELKEQ</sequence>
<keyword evidence="3" id="KW-0687">Ribonucleoprotein</keyword>
<dbReference type="InterPro" id="IPR011331">
    <property type="entry name" value="Ribosomal_eL37/eL43"/>
</dbReference>
<dbReference type="SUPFAM" id="SSF57829">
    <property type="entry name" value="Zn-binding ribosomal proteins"/>
    <property type="match status" value="1"/>
</dbReference>
<comment type="caution">
    <text evidence="4">The sequence shown here is derived from an EMBL/GenBank/DDBJ whole genome shotgun (WGS) entry which is preliminary data.</text>
</comment>
<organism evidence="4 5">
    <name type="scientific">Myodes glareolus</name>
    <name type="common">Bank vole</name>
    <name type="synonym">Clethrionomys glareolus</name>
    <dbReference type="NCBI Taxonomy" id="447135"/>
    <lineage>
        <taxon>Eukaryota</taxon>
        <taxon>Metazoa</taxon>
        <taxon>Chordata</taxon>
        <taxon>Craniata</taxon>
        <taxon>Vertebrata</taxon>
        <taxon>Euteleostomi</taxon>
        <taxon>Mammalia</taxon>
        <taxon>Eutheria</taxon>
        <taxon>Euarchontoglires</taxon>
        <taxon>Glires</taxon>
        <taxon>Rodentia</taxon>
        <taxon>Myomorpha</taxon>
        <taxon>Muroidea</taxon>
        <taxon>Cricetidae</taxon>
        <taxon>Arvicolinae</taxon>
        <taxon>Myodes</taxon>
    </lineage>
</organism>
<keyword evidence="5" id="KW-1185">Reference proteome</keyword>
<evidence type="ECO:0000313" key="4">
    <source>
        <dbReference type="EMBL" id="KAK7815959.1"/>
    </source>
</evidence>
<evidence type="ECO:0000313" key="5">
    <source>
        <dbReference type="Proteomes" id="UP001488838"/>
    </source>
</evidence>